<evidence type="ECO:0000256" key="2">
    <source>
        <dbReference type="ARBA" id="ARBA00007118"/>
    </source>
</evidence>
<reference evidence="8 9" key="1">
    <citation type="submission" date="2017-01" db="EMBL/GenBank/DDBJ databases">
        <title>Trade-off between light-utilization and light-protection in marine flavobacteria.</title>
        <authorList>
            <person name="Kumagai Y."/>
            <person name="Yoshizawa S."/>
            <person name="Kogure K."/>
            <person name="Iwasaki W."/>
        </authorList>
    </citation>
    <scope>NUCLEOTIDE SEQUENCE [LARGE SCALE GENOMIC DNA]</scope>
    <source>
        <strain evidence="8 9">KCTC 32109</strain>
    </source>
</reference>
<dbReference type="InterPro" id="IPR033878">
    <property type="entry name" value="NfsB-like"/>
</dbReference>
<evidence type="ECO:0000256" key="6">
    <source>
        <dbReference type="ARBA" id="ARBA00023002"/>
    </source>
</evidence>
<evidence type="ECO:0000256" key="5">
    <source>
        <dbReference type="ARBA" id="ARBA00022857"/>
    </source>
</evidence>
<dbReference type="OrthoDB" id="9809288at2"/>
<dbReference type="PANTHER" id="PTHR43673:SF2">
    <property type="entry name" value="NITROREDUCTASE"/>
    <property type="match status" value="1"/>
</dbReference>
<dbReference type="SUPFAM" id="SSF55469">
    <property type="entry name" value="FMN-dependent nitroreductase-like"/>
    <property type="match status" value="1"/>
</dbReference>
<evidence type="ECO:0000256" key="4">
    <source>
        <dbReference type="ARBA" id="ARBA00022643"/>
    </source>
</evidence>
<dbReference type="Pfam" id="PF00881">
    <property type="entry name" value="Nitroreductase"/>
    <property type="match status" value="1"/>
</dbReference>
<organism evidence="8 9">
    <name type="scientific">Nonlabens arenilitoris</name>
    <dbReference type="NCBI Taxonomy" id="1217969"/>
    <lineage>
        <taxon>Bacteria</taxon>
        <taxon>Pseudomonadati</taxon>
        <taxon>Bacteroidota</taxon>
        <taxon>Flavobacteriia</taxon>
        <taxon>Flavobacteriales</taxon>
        <taxon>Flavobacteriaceae</taxon>
        <taxon>Nonlabens</taxon>
    </lineage>
</organism>
<evidence type="ECO:0000259" key="7">
    <source>
        <dbReference type="Pfam" id="PF00881"/>
    </source>
</evidence>
<sequence>MSFINAMQERYTTKQYDSSKKIDGDTINQLKEILRLSPSSINSQPWKFTFVSDQNTKEELSKVSWINTSKVVDCDTLVVFSRIDNLDLFEKQIETELPKGAVDYYKENVKPQPVEATKAWFDKQVYLALGVFLSACADMGIDATPMEGLEPKNYDKILGHSDYATLVAVAIGYRDQNDFNQPSKNPKSRIAIDKVIKSV</sequence>
<accession>A0A2S7UEF4</accession>
<comment type="cofactor">
    <cofactor evidence="1">
        <name>FMN</name>
        <dbReference type="ChEBI" id="CHEBI:58210"/>
    </cofactor>
</comment>
<dbReference type="EMBL" id="MTPW01000001">
    <property type="protein sequence ID" value="PQJ32971.1"/>
    <property type="molecule type" value="Genomic_DNA"/>
</dbReference>
<dbReference type="Proteomes" id="UP000239747">
    <property type="component" value="Unassembled WGS sequence"/>
</dbReference>
<name>A0A2S7UEF4_9FLAO</name>
<keyword evidence="5" id="KW-0521">NADP</keyword>
<comment type="similarity">
    <text evidence="2">Belongs to the nitroreductase family.</text>
</comment>
<dbReference type="InterPro" id="IPR029479">
    <property type="entry name" value="Nitroreductase"/>
</dbReference>
<proteinExistence type="inferred from homology"/>
<dbReference type="AlphaFoldDB" id="A0A2S7UEF4"/>
<evidence type="ECO:0000313" key="8">
    <source>
        <dbReference type="EMBL" id="PQJ32971.1"/>
    </source>
</evidence>
<dbReference type="CDD" id="cd02149">
    <property type="entry name" value="NfsB-like"/>
    <property type="match status" value="1"/>
</dbReference>
<evidence type="ECO:0000256" key="1">
    <source>
        <dbReference type="ARBA" id="ARBA00001917"/>
    </source>
</evidence>
<dbReference type="RefSeq" id="WP_105072032.1">
    <property type="nucleotide sequence ID" value="NZ_MTPW01000001.1"/>
</dbReference>
<keyword evidence="6" id="KW-0560">Oxidoreductase</keyword>
<dbReference type="GO" id="GO:0016491">
    <property type="term" value="F:oxidoreductase activity"/>
    <property type="evidence" value="ECO:0007669"/>
    <property type="project" value="UniProtKB-KW"/>
</dbReference>
<evidence type="ECO:0000256" key="3">
    <source>
        <dbReference type="ARBA" id="ARBA00022630"/>
    </source>
</evidence>
<evidence type="ECO:0000313" key="9">
    <source>
        <dbReference type="Proteomes" id="UP000239747"/>
    </source>
</evidence>
<gene>
    <name evidence="8" type="ORF">BST92_14035</name>
</gene>
<protein>
    <submittedName>
        <fullName evidence="8">NAD(P)H-dependent oxidoreductase</fullName>
    </submittedName>
</protein>
<comment type="caution">
    <text evidence="8">The sequence shown here is derived from an EMBL/GenBank/DDBJ whole genome shotgun (WGS) entry which is preliminary data.</text>
</comment>
<dbReference type="Gene3D" id="3.40.109.10">
    <property type="entry name" value="NADH Oxidase"/>
    <property type="match status" value="1"/>
</dbReference>
<feature type="domain" description="Nitroreductase" evidence="7">
    <location>
        <begin position="8"/>
        <end position="173"/>
    </location>
</feature>
<dbReference type="PANTHER" id="PTHR43673">
    <property type="entry name" value="NAD(P)H NITROREDUCTASE YDGI-RELATED"/>
    <property type="match status" value="1"/>
</dbReference>
<keyword evidence="4" id="KW-0288">FMN</keyword>
<keyword evidence="3" id="KW-0285">Flavoprotein</keyword>
<keyword evidence="9" id="KW-1185">Reference proteome</keyword>
<dbReference type="InterPro" id="IPR000415">
    <property type="entry name" value="Nitroreductase-like"/>
</dbReference>